<gene>
    <name evidence="3" type="ORF">E2R66_25015</name>
</gene>
<proteinExistence type="predicted"/>
<dbReference type="Gene3D" id="1.10.443.10">
    <property type="entry name" value="Intergrase catalytic core"/>
    <property type="match status" value="1"/>
</dbReference>
<dbReference type="EMBL" id="SOZE01000041">
    <property type="protein sequence ID" value="TFF33653.1"/>
    <property type="molecule type" value="Genomic_DNA"/>
</dbReference>
<name>A0A4Y8S3Z5_9SPHI</name>
<dbReference type="Proteomes" id="UP000297540">
    <property type="component" value="Unassembled WGS sequence"/>
</dbReference>
<evidence type="ECO:0000313" key="3">
    <source>
        <dbReference type="EMBL" id="TFF33653.1"/>
    </source>
</evidence>
<dbReference type="GO" id="GO:0006310">
    <property type="term" value="P:DNA recombination"/>
    <property type="evidence" value="ECO:0007669"/>
    <property type="project" value="UniProtKB-KW"/>
</dbReference>
<sequence length="135" mass="14643">MGLNIGKNLQSTVSVDADKCLHPGVDAWMGGGAFNDFCKKPTSHVFPSEKTDGHLKDPKKAVKRIKTHMGVLDLRIHDLRRTLGSYTAINGTSLLIIGKALNHKSQVSTTIYARLSQDPVLSAINIASDFIKSNS</sequence>
<reference evidence="3 4" key="1">
    <citation type="journal article" date="2017" name="Int. J. Syst. Evol. Microbiol.">
        <title>Mucilaginibacterpsychrotolerans sp. nov., isolated from peatlands.</title>
        <authorList>
            <person name="Deng Y."/>
            <person name="Shen L."/>
            <person name="Xu B."/>
            <person name="Liu Y."/>
            <person name="Gu Z."/>
            <person name="Liu H."/>
            <person name="Zhou Y."/>
        </authorList>
    </citation>
    <scope>NUCLEOTIDE SEQUENCE [LARGE SCALE GENOMIC DNA]</scope>
    <source>
        <strain evidence="3 4">NH7-4</strain>
    </source>
</reference>
<organism evidence="3 4">
    <name type="scientific">Mucilaginibacter psychrotolerans</name>
    <dbReference type="NCBI Taxonomy" id="1524096"/>
    <lineage>
        <taxon>Bacteria</taxon>
        <taxon>Pseudomonadati</taxon>
        <taxon>Bacteroidota</taxon>
        <taxon>Sphingobacteriia</taxon>
        <taxon>Sphingobacteriales</taxon>
        <taxon>Sphingobacteriaceae</taxon>
        <taxon>Mucilaginibacter</taxon>
    </lineage>
</organism>
<evidence type="ECO:0000259" key="2">
    <source>
        <dbReference type="Pfam" id="PF00589"/>
    </source>
</evidence>
<comment type="caution">
    <text evidence="3">The sequence shown here is derived from an EMBL/GenBank/DDBJ whole genome shotgun (WGS) entry which is preliminary data.</text>
</comment>
<protein>
    <recommendedName>
        <fullName evidence="2">Tyr recombinase domain-containing protein</fullName>
    </recommendedName>
</protein>
<dbReference type="AlphaFoldDB" id="A0A4Y8S3Z5"/>
<dbReference type="GO" id="GO:0015074">
    <property type="term" value="P:DNA integration"/>
    <property type="evidence" value="ECO:0007669"/>
    <property type="project" value="InterPro"/>
</dbReference>
<keyword evidence="4" id="KW-1185">Reference proteome</keyword>
<dbReference type="InterPro" id="IPR013762">
    <property type="entry name" value="Integrase-like_cat_sf"/>
</dbReference>
<evidence type="ECO:0000313" key="4">
    <source>
        <dbReference type="Proteomes" id="UP000297540"/>
    </source>
</evidence>
<dbReference type="GO" id="GO:0003677">
    <property type="term" value="F:DNA binding"/>
    <property type="evidence" value="ECO:0007669"/>
    <property type="project" value="InterPro"/>
</dbReference>
<dbReference type="OrthoDB" id="9795573at2"/>
<feature type="domain" description="Tyr recombinase" evidence="2">
    <location>
        <begin position="42"/>
        <end position="116"/>
    </location>
</feature>
<accession>A0A4Y8S3Z5</accession>
<evidence type="ECO:0000256" key="1">
    <source>
        <dbReference type="ARBA" id="ARBA00023172"/>
    </source>
</evidence>
<dbReference type="SUPFAM" id="SSF56349">
    <property type="entry name" value="DNA breaking-rejoining enzymes"/>
    <property type="match status" value="1"/>
</dbReference>
<dbReference type="InterPro" id="IPR011010">
    <property type="entry name" value="DNA_brk_join_enz"/>
</dbReference>
<keyword evidence="1" id="KW-0233">DNA recombination</keyword>
<dbReference type="InterPro" id="IPR002104">
    <property type="entry name" value="Integrase_catalytic"/>
</dbReference>
<dbReference type="Pfam" id="PF00589">
    <property type="entry name" value="Phage_integrase"/>
    <property type="match status" value="1"/>
</dbReference>